<keyword evidence="1" id="KW-0677">Repeat</keyword>
<dbReference type="InterPro" id="IPR002172">
    <property type="entry name" value="LDrepeatLR_classA_rpt"/>
</dbReference>
<feature type="disulfide bond" evidence="3">
    <location>
        <begin position="61"/>
        <end position="76"/>
    </location>
</feature>
<dbReference type="InterPro" id="IPR000859">
    <property type="entry name" value="CUB_dom"/>
</dbReference>
<dbReference type="InterPro" id="IPR036055">
    <property type="entry name" value="LDL_receptor-like_sf"/>
</dbReference>
<feature type="disulfide bond" evidence="3">
    <location>
        <begin position="211"/>
        <end position="226"/>
    </location>
</feature>
<dbReference type="PROSITE" id="PS01209">
    <property type="entry name" value="LDLRA_1"/>
    <property type="match status" value="2"/>
</dbReference>
<accession>A0A2C9M2F1</accession>
<evidence type="ECO:0000313" key="5">
    <source>
        <dbReference type="EnsemblMetazoa" id="BGLB037802-PA"/>
    </source>
</evidence>
<dbReference type="SUPFAM" id="SSF49854">
    <property type="entry name" value="Spermadhesin, CUB domain"/>
    <property type="match status" value="1"/>
</dbReference>
<dbReference type="InterPro" id="IPR035914">
    <property type="entry name" value="Sperma_CUB_dom_sf"/>
</dbReference>
<dbReference type="Pfam" id="PF00431">
    <property type="entry name" value="CUB"/>
    <property type="match status" value="1"/>
</dbReference>
<evidence type="ECO:0000313" key="6">
    <source>
        <dbReference type="Proteomes" id="UP000076420"/>
    </source>
</evidence>
<dbReference type="Gene3D" id="2.60.120.290">
    <property type="entry name" value="Spermadhesin, CUB domain"/>
    <property type="match status" value="1"/>
</dbReference>
<name>A0A2C9M2F1_BIOGL</name>
<proteinExistence type="predicted"/>
<dbReference type="SMART" id="SM00042">
    <property type="entry name" value="CUB"/>
    <property type="match status" value="1"/>
</dbReference>
<dbReference type="PANTHER" id="PTHR24251">
    <property type="entry name" value="OVOCHYMASE-RELATED"/>
    <property type="match status" value="1"/>
</dbReference>
<organism evidence="5 6">
    <name type="scientific">Biomphalaria glabrata</name>
    <name type="common">Bloodfluke planorb</name>
    <name type="synonym">Freshwater snail</name>
    <dbReference type="NCBI Taxonomy" id="6526"/>
    <lineage>
        <taxon>Eukaryota</taxon>
        <taxon>Metazoa</taxon>
        <taxon>Spiralia</taxon>
        <taxon>Lophotrochozoa</taxon>
        <taxon>Mollusca</taxon>
        <taxon>Gastropoda</taxon>
        <taxon>Heterobranchia</taxon>
        <taxon>Euthyneura</taxon>
        <taxon>Panpulmonata</taxon>
        <taxon>Hygrophila</taxon>
        <taxon>Lymnaeoidea</taxon>
        <taxon>Planorbidae</taxon>
        <taxon>Biomphalaria</taxon>
    </lineage>
</organism>
<feature type="domain" description="CUB" evidence="4">
    <location>
        <begin position="241"/>
        <end position="350"/>
    </location>
</feature>
<dbReference type="KEGG" id="bgt:106050784"/>
<sequence length="400" mass="44389">SPISRLCCYLRAEPPAYQDLRWVLTSNCEEPHASLCIMQPCEEQTVRCEDGSRCINKAWKCDGHWDCKDGSDEAKCNEVIATSSLKPNSPGLKLKPFAAGRIFGIKLKDYCLIFLGLVRHLNQSFIWSNGQTAVEQDGFWAVNGLDSINASPISRLCCYLRAEPPAYQDLRWVLTSNCEEPHVSLCIMQPCEEQTLWCEDGSRCINKAWKCDGHWDCRDGSDEAKCNEGSSVTPPSYSRQCGSLLKGASGVLVSPNFPSHYPAFSSCTWKIEVLPPSVIEITVETLAIEAQYDSLQIFDCPDTSDTTLLDHLDGNVSNTKVISSNNCVLVKFQSDHSIEASGFNITWQAVDSHVSGCGGTLYATRSYQHLRFPTSRSRVFKQTSCEWLVSASASTVLHIL</sequence>
<dbReference type="VEuPathDB" id="VectorBase:BGLB037802"/>
<dbReference type="FunFam" id="2.60.120.290:FF:000001">
    <property type="entry name" value="CUB and sushi domain-containing protein 3 isoform X1"/>
    <property type="match status" value="1"/>
</dbReference>
<evidence type="ECO:0000256" key="2">
    <source>
        <dbReference type="ARBA" id="ARBA00023157"/>
    </source>
</evidence>
<dbReference type="CDD" id="cd00112">
    <property type="entry name" value="LDLa"/>
    <property type="match status" value="2"/>
</dbReference>
<evidence type="ECO:0000256" key="3">
    <source>
        <dbReference type="PROSITE-ProRule" id="PRU00124"/>
    </source>
</evidence>
<dbReference type="SUPFAM" id="SSF57424">
    <property type="entry name" value="LDL receptor-like module"/>
    <property type="match status" value="2"/>
</dbReference>
<reference evidence="5" key="1">
    <citation type="submission" date="2020-05" db="UniProtKB">
        <authorList>
            <consortium name="EnsemblMetazoa"/>
        </authorList>
    </citation>
    <scope>IDENTIFICATION</scope>
    <source>
        <strain evidence="5">BB02</strain>
    </source>
</reference>
<protein>
    <recommendedName>
        <fullName evidence="4">CUB domain-containing protein</fullName>
    </recommendedName>
</protein>
<dbReference type="InterPro" id="IPR023415">
    <property type="entry name" value="LDLR_class-A_CS"/>
</dbReference>
<dbReference type="Pfam" id="PF00057">
    <property type="entry name" value="Ldl_recept_a"/>
    <property type="match status" value="2"/>
</dbReference>
<dbReference type="STRING" id="6526.A0A2C9M2F1"/>
<dbReference type="PROSITE" id="PS01180">
    <property type="entry name" value="CUB"/>
    <property type="match status" value="1"/>
</dbReference>
<comment type="caution">
    <text evidence="3">Lacks conserved residue(s) required for the propagation of feature annotation.</text>
</comment>
<evidence type="ECO:0000256" key="1">
    <source>
        <dbReference type="ARBA" id="ARBA00022737"/>
    </source>
</evidence>
<dbReference type="CDD" id="cd00041">
    <property type="entry name" value="CUB"/>
    <property type="match status" value="1"/>
</dbReference>
<dbReference type="AlphaFoldDB" id="A0A2C9M2F1"/>
<dbReference type="PRINTS" id="PR00261">
    <property type="entry name" value="LDLRECEPTOR"/>
</dbReference>
<dbReference type="VEuPathDB" id="VectorBase:BGLAX_034771"/>
<dbReference type="Gene3D" id="4.10.400.10">
    <property type="entry name" value="Low-density Lipoprotein Receptor"/>
    <property type="match status" value="2"/>
</dbReference>
<dbReference type="SMART" id="SM00192">
    <property type="entry name" value="LDLa"/>
    <property type="match status" value="2"/>
</dbReference>
<dbReference type="Proteomes" id="UP000076420">
    <property type="component" value="Unassembled WGS sequence"/>
</dbReference>
<evidence type="ECO:0000259" key="4">
    <source>
        <dbReference type="PROSITE" id="PS01180"/>
    </source>
</evidence>
<keyword evidence="2 3" id="KW-1015">Disulfide bond</keyword>
<gene>
    <name evidence="5" type="primary">106050784</name>
</gene>
<dbReference type="PROSITE" id="PS50068">
    <property type="entry name" value="LDLRA_2"/>
    <property type="match status" value="2"/>
</dbReference>
<dbReference type="EnsemblMetazoa" id="BGLB037802-RA">
    <property type="protein sequence ID" value="BGLB037802-PA"/>
    <property type="gene ID" value="BGLB037802"/>
</dbReference>